<organism evidence="5 6">
    <name type="scientific">Virgibacillus kapii</name>
    <dbReference type="NCBI Taxonomy" id="1638645"/>
    <lineage>
        <taxon>Bacteria</taxon>
        <taxon>Bacillati</taxon>
        <taxon>Bacillota</taxon>
        <taxon>Bacilli</taxon>
        <taxon>Bacillales</taxon>
        <taxon>Bacillaceae</taxon>
        <taxon>Virgibacillus</taxon>
    </lineage>
</organism>
<protein>
    <submittedName>
        <fullName evidence="5">Transcriptional regulator</fullName>
    </submittedName>
</protein>
<accession>A0ABQ2DMI2</accession>
<dbReference type="NCBIfam" id="NF033788">
    <property type="entry name" value="HTH_metalloreg"/>
    <property type="match status" value="1"/>
</dbReference>
<keyword evidence="3" id="KW-0804">Transcription</keyword>
<dbReference type="Gene3D" id="1.10.10.10">
    <property type="entry name" value="Winged helix-like DNA-binding domain superfamily/Winged helix DNA-binding domain"/>
    <property type="match status" value="1"/>
</dbReference>
<evidence type="ECO:0000256" key="2">
    <source>
        <dbReference type="ARBA" id="ARBA00023125"/>
    </source>
</evidence>
<keyword evidence="2" id="KW-0238">DNA-binding</keyword>
<dbReference type="RefSeq" id="WP_196806081.1">
    <property type="nucleotide sequence ID" value="NZ_BMPN01000004.1"/>
</dbReference>
<dbReference type="InterPro" id="IPR001845">
    <property type="entry name" value="HTH_ArsR_DNA-bd_dom"/>
</dbReference>
<evidence type="ECO:0000259" key="4">
    <source>
        <dbReference type="PROSITE" id="PS50987"/>
    </source>
</evidence>
<feature type="domain" description="HTH arsR-type" evidence="4">
    <location>
        <begin position="6"/>
        <end position="101"/>
    </location>
</feature>
<dbReference type="PANTHER" id="PTHR33154">
    <property type="entry name" value="TRANSCRIPTIONAL REGULATOR, ARSR FAMILY"/>
    <property type="match status" value="1"/>
</dbReference>
<dbReference type="SMART" id="SM00418">
    <property type="entry name" value="HTH_ARSR"/>
    <property type="match status" value="1"/>
</dbReference>
<dbReference type="Proteomes" id="UP000634435">
    <property type="component" value="Unassembled WGS sequence"/>
</dbReference>
<name>A0ABQ2DMI2_9BACI</name>
<dbReference type="Pfam" id="PF12840">
    <property type="entry name" value="HTH_20"/>
    <property type="match status" value="1"/>
</dbReference>
<evidence type="ECO:0000313" key="6">
    <source>
        <dbReference type="Proteomes" id="UP000634435"/>
    </source>
</evidence>
<keyword evidence="6" id="KW-1185">Reference proteome</keyword>
<comment type="caution">
    <text evidence="5">The sequence shown here is derived from an EMBL/GenBank/DDBJ whole genome shotgun (WGS) entry which is preliminary data.</text>
</comment>
<evidence type="ECO:0000256" key="1">
    <source>
        <dbReference type="ARBA" id="ARBA00023015"/>
    </source>
</evidence>
<evidence type="ECO:0000313" key="5">
    <source>
        <dbReference type="EMBL" id="GGJ63177.1"/>
    </source>
</evidence>
<sequence>MLNSKMLSTENENFGNVLIALADPTRRQLLDHIAFMGQATATTLATKVTVSRQAVVKHLTVMDDAGLVSSNRVGREVRYNVCPNQLSRAAEWMEKIAAEWDKRLEWIKRIAEEKDNSELT</sequence>
<dbReference type="SUPFAM" id="SSF46785">
    <property type="entry name" value="Winged helix' DNA-binding domain"/>
    <property type="match status" value="1"/>
</dbReference>
<reference evidence="6" key="1">
    <citation type="journal article" date="2019" name="Int. J. Syst. Evol. Microbiol.">
        <title>The Global Catalogue of Microorganisms (GCM) 10K type strain sequencing project: providing services to taxonomists for standard genome sequencing and annotation.</title>
        <authorList>
            <consortium name="The Broad Institute Genomics Platform"/>
            <consortium name="The Broad Institute Genome Sequencing Center for Infectious Disease"/>
            <person name="Wu L."/>
            <person name="Ma J."/>
        </authorList>
    </citation>
    <scope>NUCLEOTIDE SEQUENCE [LARGE SCALE GENOMIC DNA]</scope>
    <source>
        <strain evidence="6">JCM 30071</strain>
    </source>
</reference>
<keyword evidence="1" id="KW-0805">Transcription regulation</keyword>
<dbReference type="CDD" id="cd00090">
    <property type="entry name" value="HTH_ARSR"/>
    <property type="match status" value="1"/>
</dbReference>
<dbReference type="PROSITE" id="PS50987">
    <property type="entry name" value="HTH_ARSR_2"/>
    <property type="match status" value="1"/>
</dbReference>
<gene>
    <name evidence="5" type="ORF">GCM10007111_26530</name>
</gene>
<dbReference type="PANTHER" id="PTHR33154:SF33">
    <property type="entry name" value="TRANSCRIPTIONAL REPRESSOR SDPR"/>
    <property type="match status" value="1"/>
</dbReference>
<dbReference type="InterPro" id="IPR036388">
    <property type="entry name" value="WH-like_DNA-bd_sf"/>
</dbReference>
<dbReference type="EMBL" id="BMPN01000004">
    <property type="protein sequence ID" value="GGJ63177.1"/>
    <property type="molecule type" value="Genomic_DNA"/>
</dbReference>
<proteinExistence type="predicted"/>
<dbReference type="InterPro" id="IPR051081">
    <property type="entry name" value="HTH_MetalResp_TranReg"/>
</dbReference>
<dbReference type="InterPro" id="IPR011991">
    <property type="entry name" value="ArsR-like_HTH"/>
</dbReference>
<dbReference type="InterPro" id="IPR036390">
    <property type="entry name" value="WH_DNA-bd_sf"/>
</dbReference>
<evidence type="ECO:0000256" key="3">
    <source>
        <dbReference type="ARBA" id="ARBA00023163"/>
    </source>
</evidence>
<dbReference type="PRINTS" id="PR00778">
    <property type="entry name" value="HTHARSR"/>
</dbReference>